<dbReference type="AlphaFoldDB" id="A0A376Y406"/>
<proteinExistence type="predicted"/>
<organism evidence="1 2">
    <name type="scientific">Escherichia coli</name>
    <dbReference type="NCBI Taxonomy" id="562"/>
    <lineage>
        <taxon>Bacteria</taxon>
        <taxon>Pseudomonadati</taxon>
        <taxon>Pseudomonadota</taxon>
        <taxon>Gammaproteobacteria</taxon>
        <taxon>Enterobacterales</taxon>
        <taxon>Enterobacteriaceae</taxon>
        <taxon>Escherichia</taxon>
    </lineage>
</organism>
<accession>A0A376Y406</accession>
<evidence type="ECO:0000313" key="2">
    <source>
        <dbReference type="Proteomes" id="UP000254785"/>
    </source>
</evidence>
<gene>
    <name evidence="1" type="ORF">NCTC9117_01632</name>
</gene>
<name>A0A376Y406_ECOLX</name>
<dbReference type="Proteomes" id="UP000254785">
    <property type="component" value="Unassembled WGS sequence"/>
</dbReference>
<sequence length="119" mass="13325">MLQRQIAKLTRGAGVGFLVAVFDGKPTAHQQVKAHQLAVFGDRHEVHVVGVQIDIVLWRDHYRGFEFTRQVGLAEDRFFISSGDFSWSSQISAYARVRGSRCSEIFFAHSYASACSCDS</sequence>
<reference evidence="1 2" key="1">
    <citation type="submission" date="2018-06" db="EMBL/GenBank/DDBJ databases">
        <authorList>
            <consortium name="Pathogen Informatics"/>
            <person name="Doyle S."/>
        </authorList>
    </citation>
    <scope>NUCLEOTIDE SEQUENCE [LARGE SCALE GENOMIC DNA]</scope>
    <source>
        <strain evidence="1 2">NCTC9117</strain>
    </source>
</reference>
<dbReference type="EMBL" id="UGDC01000003">
    <property type="protein sequence ID" value="STJ79075.1"/>
    <property type="molecule type" value="Genomic_DNA"/>
</dbReference>
<protein>
    <submittedName>
        <fullName evidence="1">Uncharacterized protein</fullName>
    </submittedName>
</protein>
<evidence type="ECO:0000313" key="1">
    <source>
        <dbReference type="EMBL" id="STJ79075.1"/>
    </source>
</evidence>